<gene>
    <name evidence="4" type="ORF">HHK36_030509</name>
</gene>
<dbReference type="SUPFAM" id="SSF48403">
    <property type="entry name" value="Ankyrin repeat"/>
    <property type="match status" value="2"/>
</dbReference>
<sequence>METTKLAHSAIVPDVLEKDNYDIWKVCLKSYLLAEDLWDIVNGTESEPNVTQAEFRTWQVKNAKALHAIQISCGPQILSNIKEFDSSKVAWDHLASTYQLPSEENILPAETEANSTEQGITNDDYNQKLPLFKFVFNNDWENAKKFIHLQPDVVNDFISSTKETALHIAAVSGHVHIVEELVKLMPESSLESTNIDGYTGLHLAALSGIIKMAKAMVEKNKKMLGMRNQSGAIPVVLASTCGHKEMVRYLYSVTPKEDLDPDTSNNGVSLLTFAIFADIYDVALDLLQHYPRLATIVDYNGDSALYVLAQNGNPQGFWHQWIYSCMHVQLTDKYGNVIRDIENPHDDPSHRCHMINRVIERFLVTVPGIKQIFDRKLMNMQAREILKCICKEISTLDDSELQKIDARSAIFEAVKYGNLDFIVQITKHCPHLLWSNDGNERGVFFATILHRQEKIFNFLYEIGAHKREMVACLDKDSNSGLHIAAMLAPSSQLAGISGAALQMQRELQWFKVVENIVQAQYKEFTNTDGKTPRALFTEEHKNLVKEGEKWMKDTASSSMVVAALIATVMFTAAFTVPGGNNQNTGIPIFLDRNIFLVYIVSDALSLFSSATSVLMFLGILTSRYAEDDFLKSLPSRLMIGLAALFLSIVTMMIAFGTTLYIVLQERLSWVYIPVSLLASVPITLFASLQFPLLVDIVYSTYGPGIFNRKTKHWTY</sequence>
<keyword evidence="2" id="KW-0812">Transmembrane</keyword>
<reference evidence="4 5" key="1">
    <citation type="submission" date="2020-04" db="EMBL/GenBank/DDBJ databases">
        <title>Plant Genome Project.</title>
        <authorList>
            <person name="Zhang R.-G."/>
        </authorList>
    </citation>
    <scope>NUCLEOTIDE SEQUENCE [LARGE SCALE GENOMIC DNA]</scope>
    <source>
        <strain evidence="4">YNK0</strain>
        <tissue evidence="4">Leaf</tissue>
    </source>
</reference>
<evidence type="ECO:0000256" key="2">
    <source>
        <dbReference type="SAM" id="Phobius"/>
    </source>
</evidence>
<dbReference type="Pfam" id="PF13962">
    <property type="entry name" value="PGG"/>
    <property type="match status" value="1"/>
</dbReference>
<feature type="transmembrane region" description="Helical" evidence="2">
    <location>
        <begin position="595"/>
        <end position="620"/>
    </location>
</feature>
<dbReference type="PANTHER" id="PTHR24177:SF329">
    <property type="entry name" value="ANKYRIN REPEAT PROTEIN"/>
    <property type="match status" value="1"/>
</dbReference>
<dbReference type="GO" id="GO:0016020">
    <property type="term" value="C:membrane"/>
    <property type="evidence" value="ECO:0007669"/>
    <property type="project" value="TreeGrafter"/>
</dbReference>
<dbReference type="InterPro" id="IPR002110">
    <property type="entry name" value="Ankyrin_rpt"/>
</dbReference>
<feature type="transmembrane region" description="Helical" evidence="2">
    <location>
        <begin position="555"/>
        <end position="575"/>
    </location>
</feature>
<proteinExistence type="predicted"/>
<dbReference type="Pfam" id="PF12796">
    <property type="entry name" value="Ank_2"/>
    <property type="match status" value="1"/>
</dbReference>
<keyword evidence="2" id="KW-0472">Membrane</keyword>
<dbReference type="SMART" id="SM00248">
    <property type="entry name" value="ANK"/>
    <property type="match status" value="4"/>
</dbReference>
<name>A0A834Y7T6_TETSI</name>
<dbReference type="OrthoDB" id="1880601at2759"/>
<feature type="domain" description="PGG" evidence="3">
    <location>
        <begin position="548"/>
        <end position="662"/>
    </location>
</feature>
<dbReference type="Pfam" id="PF14223">
    <property type="entry name" value="Retrotran_gag_2"/>
    <property type="match status" value="1"/>
</dbReference>
<feature type="transmembrane region" description="Helical" evidence="2">
    <location>
        <begin position="641"/>
        <end position="663"/>
    </location>
</feature>
<dbReference type="PROSITE" id="PS50088">
    <property type="entry name" value="ANK_REPEAT"/>
    <property type="match status" value="1"/>
</dbReference>
<dbReference type="OMA" id="VYSCIHI"/>
<dbReference type="PANTHER" id="PTHR24177">
    <property type="entry name" value="CASKIN"/>
    <property type="match status" value="1"/>
</dbReference>
<evidence type="ECO:0000259" key="3">
    <source>
        <dbReference type="Pfam" id="PF13962"/>
    </source>
</evidence>
<dbReference type="InterPro" id="IPR036770">
    <property type="entry name" value="Ankyrin_rpt-contain_sf"/>
</dbReference>
<comment type="caution">
    <text evidence="4">The sequence shown here is derived from an EMBL/GenBank/DDBJ whole genome shotgun (WGS) entry which is preliminary data.</text>
</comment>
<dbReference type="EMBL" id="JABCRI010000024">
    <property type="protein sequence ID" value="KAF8377136.1"/>
    <property type="molecule type" value="Genomic_DNA"/>
</dbReference>
<keyword evidence="2" id="KW-1133">Transmembrane helix</keyword>
<keyword evidence="1" id="KW-0040">ANK repeat</keyword>
<dbReference type="AlphaFoldDB" id="A0A834Y7T6"/>
<dbReference type="Gene3D" id="1.25.40.20">
    <property type="entry name" value="Ankyrin repeat-containing domain"/>
    <property type="match status" value="1"/>
</dbReference>
<evidence type="ECO:0000313" key="4">
    <source>
        <dbReference type="EMBL" id="KAF8377136.1"/>
    </source>
</evidence>
<accession>A0A834Y7T6</accession>
<dbReference type="Proteomes" id="UP000655225">
    <property type="component" value="Unassembled WGS sequence"/>
</dbReference>
<feature type="transmembrane region" description="Helical" evidence="2">
    <location>
        <begin position="669"/>
        <end position="688"/>
    </location>
</feature>
<evidence type="ECO:0000256" key="1">
    <source>
        <dbReference type="PROSITE-ProRule" id="PRU00023"/>
    </source>
</evidence>
<organism evidence="4 5">
    <name type="scientific">Tetracentron sinense</name>
    <name type="common">Spur-leaf</name>
    <dbReference type="NCBI Taxonomy" id="13715"/>
    <lineage>
        <taxon>Eukaryota</taxon>
        <taxon>Viridiplantae</taxon>
        <taxon>Streptophyta</taxon>
        <taxon>Embryophyta</taxon>
        <taxon>Tracheophyta</taxon>
        <taxon>Spermatophyta</taxon>
        <taxon>Magnoliopsida</taxon>
        <taxon>Trochodendrales</taxon>
        <taxon>Trochodendraceae</taxon>
        <taxon>Tetracentron</taxon>
    </lineage>
</organism>
<feature type="repeat" description="ANK" evidence="1">
    <location>
        <begin position="161"/>
        <end position="193"/>
    </location>
</feature>
<evidence type="ECO:0000313" key="5">
    <source>
        <dbReference type="Proteomes" id="UP000655225"/>
    </source>
</evidence>
<keyword evidence="5" id="KW-1185">Reference proteome</keyword>
<dbReference type="InterPro" id="IPR026961">
    <property type="entry name" value="PGG_dom"/>
</dbReference>
<protein>
    <recommendedName>
        <fullName evidence="3">PGG domain-containing protein</fullName>
    </recommendedName>
</protein>